<sequence>MAGADAGVGKELRGPATRPYAACAPGTPDWHPSHFAPHAMFFFFSNKLGWLASIAISLVLTLLLLFLFGVF</sequence>
<dbReference type="AlphaFoldDB" id="A0A6J4Q1Y7"/>
<evidence type="ECO:0000256" key="1">
    <source>
        <dbReference type="SAM" id="Phobius"/>
    </source>
</evidence>
<evidence type="ECO:0000313" key="2">
    <source>
        <dbReference type="EMBL" id="CAA9432289.1"/>
    </source>
</evidence>
<keyword evidence="1" id="KW-0812">Transmembrane</keyword>
<accession>A0A6J4Q1Y7</accession>
<feature type="transmembrane region" description="Helical" evidence="1">
    <location>
        <begin position="48"/>
        <end position="70"/>
    </location>
</feature>
<organism evidence="2">
    <name type="scientific">uncultured Ramlibacter sp</name>
    <dbReference type="NCBI Taxonomy" id="260755"/>
    <lineage>
        <taxon>Bacteria</taxon>
        <taxon>Pseudomonadati</taxon>
        <taxon>Pseudomonadota</taxon>
        <taxon>Betaproteobacteria</taxon>
        <taxon>Burkholderiales</taxon>
        <taxon>Comamonadaceae</taxon>
        <taxon>Ramlibacter</taxon>
        <taxon>environmental samples</taxon>
    </lineage>
</organism>
<keyword evidence="1" id="KW-0472">Membrane</keyword>
<dbReference type="EMBL" id="CADCUX010000582">
    <property type="protein sequence ID" value="CAA9432289.1"/>
    <property type="molecule type" value="Genomic_DNA"/>
</dbReference>
<name>A0A6J4Q1Y7_9BURK</name>
<reference evidence="2" key="1">
    <citation type="submission" date="2020-02" db="EMBL/GenBank/DDBJ databases">
        <authorList>
            <person name="Meier V. D."/>
        </authorList>
    </citation>
    <scope>NUCLEOTIDE SEQUENCE</scope>
    <source>
        <strain evidence="2">AVDCRST_MAG51</strain>
    </source>
</reference>
<gene>
    <name evidence="2" type="ORF">AVDCRST_MAG51-2726</name>
</gene>
<protein>
    <submittedName>
        <fullName evidence="2">Uncharacterized protein</fullName>
    </submittedName>
</protein>
<keyword evidence="1" id="KW-1133">Transmembrane helix</keyword>
<proteinExistence type="predicted"/>